<evidence type="ECO:0000313" key="2">
    <source>
        <dbReference type="Proteomes" id="UP001500469"/>
    </source>
</evidence>
<organism evidence="1 2">
    <name type="scientific">Algoriphagus jejuensis</name>
    <dbReference type="NCBI Taxonomy" id="419934"/>
    <lineage>
        <taxon>Bacteria</taxon>
        <taxon>Pseudomonadati</taxon>
        <taxon>Bacteroidota</taxon>
        <taxon>Cytophagia</taxon>
        <taxon>Cytophagales</taxon>
        <taxon>Cyclobacteriaceae</taxon>
        <taxon>Algoriphagus</taxon>
    </lineage>
</organism>
<evidence type="ECO:0000313" key="1">
    <source>
        <dbReference type="EMBL" id="GAA0879846.1"/>
    </source>
</evidence>
<dbReference type="Proteomes" id="UP001500469">
    <property type="component" value="Unassembled WGS sequence"/>
</dbReference>
<accession>A0ABP3YGJ8</accession>
<protein>
    <submittedName>
        <fullName evidence="1">Uncharacterized protein</fullName>
    </submittedName>
</protein>
<dbReference type="RefSeq" id="WP_343852672.1">
    <property type="nucleotide sequence ID" value="NZ_BAAAFI010000035.1"/>
</dbReference>
<dbReference type="EMBL" id="BAAAFI010000035">
    <property type="protein sequence ID" value="GAA0879846.1"/>
    <property type="molecule type" value="Genomic_DNA"/>
</dbReference>
<gene>
    <name evidence="1" type="ORF">GCM10009119_28150</name>
</gene>
<name>A0ABP3YGJ8_9BACT</name>
<reference evidence="2" key="1">
    <citation type="journal article" date="2019" name="Int. J. Syst. Evol. Microbiol.">
        <title>The Global Catalogue of Microorganisms (GCM) 10K type strain sequencing project: providing services to taxonomists for standard genome sequencing and annotation.</title>
        <authorList>
            <consortium name="The Broad Institute Genomics Platform"/>
            <consortium name="The Broad Institute Genome Sequencing Center for Infectious Disease"/>
            <person name="Wu L."/>
            <person name="Ma J."/>
        </authorList>
    </citation>
    <scope>NUCLEOTIDE SEQUENCE [LARGE SCALE GENOMIC DNA]</scope>
    <source>
        <strain evidence="2">JCM 16112</strain>
    </source>
</reference>
<comment type="caution">
    <text evidence="1">The sequence shown here is derived from an EMBL/GenBank/DDBJ whole genome shotgun (WGS) entry which is preliminary data.</text>
</comment>
<proteinExistence type="predicted"/>
<sequence length="87" mass="9976">MAIHLVACTSYSLILLNAEEQVENVGMQQLLEEEVLKKSDFIRSAFLLQNPFREKFFTSYFNENSGGFSSYVQEIHVPPPNFFPVIS</sequence>
<keyword evidence="2" id="KW-1185">Reference proteome</keyword>